<dbReference type="GO" id="GO:0032259">
    <property type="term" value="P:methylation"/>
    <property type="evidence" value="ECO:0007669"/>
    <property type="project" value="UniProtKB-KW"/>
</dbReference>
<dbReference type="InterPro" id="IPR029063">
    <property type="entry name" value="SAM-dependent_MTases_sf"/>
</dbReference>
<dbReference type="Pfam" id="PF13649">
    <property type="entry name" value="Methyltransf_25"/>
    <property type="match status" value="1"/>
</dbReference>
<evidence type="ECO:0000313" key="3">
    <source>
        <dbReference type="Proteomes" id="UP000199208"/>
    </source>
</evidence>
<organism evidence="2 3">
    <name type="scientific">Acidaminobacter hydrogenoformans DSM 2784</name>
    <dbReference type="NCBI Taxonomy" id="1120920"/>
    <lineage>
        <taxon>Bacteria</taxon>
        <taxon>Bacillati</taxon>
        <taxon>Bacillota</taxon>
        <taxon>Clostridia</taxon>
        <taxon>Peptostreptococcales</taxon>
        <taxon>Acidaminobacteraceae</taxon>
        <taxon>Acidaminobacter</taxon>
    </lineage>
</organism>
<dbReference type="InterPro" id="IPR041698">
    <property type="entry name" value="Methyltransf_25"/>
</dbReference>
<keyword evidence="2" id="KW-0489">Methyltransferase</keyword>
<reference evidence="2 3" key="1">
    <citation type="submission" date="2016-10" db="EMBL/GenBank/DDBJ databases">
        <authorList>
            <person name="de Groot N.N."/>
        </authorList>
    </citation>
    <scope>NUCLEOTIDE SEQUENCE [LARGE SCALE GENOMIC DNA]</scope>
    <source>
        <strain evidence="2 3">DSM 2784</strain>
    </source>
</reference>
<name>A0A1G5S725_9FIRM</name>
<dbReference type="Proteomes" id="UP000199208">
    <property type="component" value="Unassembled WGS sequence"/>
</dbReference>
<proteinExistence type="predicted"/>
<dbReference type="STRING" id="1120920.SAMN03080599_02771"/>
<dbReference type="AlphaFoldDB" id="A0A1G5S725"/>
<dbReference type="InterPro" id="IPR050723">
    <property type="entry name" value="CFA/CMAS"/>
</dbReference>
<gene>
    <name evidence="2" type="ORF">SAMN03080599_02771</name>
</gene>
<dbReference type="SUPFAM" id="SSF53335">
    <property type="entry name" value="S-adenosyl-L-methionine-dependent methyltransferases"/>
    <property type="match status" value="1"/>
</dbReference>
<dbReference type="CDD" id="cd02440">
    <property type="entry name" value="AdoMet_MTases"/>
    <property type="match status" value="1"/>
</dbReference>
<protein>
    <submittedName>
        <fullName evidence="2">Methyltransferase domain-containing protein</fullName>
    </submittedName>
</protein>
<dbReference type="PANTHER" id="PTHR43667:SF2">
    <property type="entry name" value="FATTY ACID C-METHYL TRANSFERASE"/>
    <property type="match status" value="1"/>
</dbReference>
<keyword evidence="3" id="KW-1185">Reference proteome</keyword>
<dbReference type="Gene3D" id="3.40.50.150">
    <property type="entry name" value="Vaccinia Virus protein VP39"/>
    <property type="match status" value="1"/>
</dbReference>
<dbReference type="RefSeq" id="WP_092592486.1">
    <property type="nucleotide sequence ID" value="NZ_FMWL01000018.1"/>
</dbReference>
<evidence type="ECO:0000313" key="2">
    <source>
        <dbReference type="EMBL" id="SCZ81389.1"/>
    </source>
</evidence>
<evidence type="ECO:0000259" key="1">
    <source>
        <dbReference type="Pfam" id="PF13649"/>
    </source>
</evidence>
<feature type="domain" description="Methyltransferase" evidence="1">
    <location>
        <begin position="35"/>
        <end position="129"/>
    </location>
</feature>
<keyword evidence="2" id="KW-0808">Transferase</keyword>
<accession>A0A1G5S725</accession>
<dbReference type="PANTHER" id="PTHR43667">
    <property type="entry name" value="CYCLOPROPANE-FATTY-ACYL-PHOSPHOLIPID SYNTHASE"/>
    <property type="match status" value="1"/>
</dbReference>
<dbReference type="OrthoDB" id="5420534at2"/>
<dbReference type="GO" id="GO:0008168">
    <property type="term" value="F:methyltransferase activity"/>
    <property type="evidence" value="ECO:0007669"/>
    <property type="project" value="UniProtKB-KW"/>
</dbReference>
<dbReference type="EMBL" id="FMWL01000018">
    <property type="protein sequence ID" value="SCZ81389.1"/>
    <property type="molecule type" value="Genomic_DNA"/>
</dbReference>
<sequence>MTSNVYKIRDICRRNLVKYTLETLSLIPGIDDFSVLDMGCGTGESVLALLGNLKCRVVAIDSDTGCVSTLNEKVNVLRLENRIKVIHGSVFDQNLIYEQFDLVMAEGLLNIIGFETGLALMLKYLKQSGVLLIHDQLENDEEKRILFKKYALKVISTLELNETIWWNEYYGCLESYLSTGEVSSFTKEINEISEYKKNPEKNRSIIYLLGYGNLRTIDNRRNLEMSKG</sequence>